<evidence type="ECO:0000256" key="1">
    <source>
        <dbReference type="ARBA" id="ARBA00023125"/>
    </source>
</evidence>
<dbReference type="InterPro" id="IPR006600">
    <property type="entry name" value="HTH_CenpB_DNA-bd_dom"/>
</dbReference>
<dbReference type="PROSITE" id="PS51253">
    <property type="entry name" value="HTH_CENPB"/>
    <property type="match status" value="1"/>
</dbReference>
<dbReference type="Proteomes" id="UP000789759">
    <property type="component" value="Unassembled WGS sequence"/>
</dbReference>
<proteinExistence type="predicted"/>
<dbReference type="InterPro" id="IPR009057">
    <property type="entry name" value="Homeodomain-like_sf"/>
</dbReference>
<dbReference type="SUPFAM" id="SSF46689">
    <property type="entry name" value="Homeodomain-like"/>
    <property type="match status" value="1"/>
</dbReference>
<sequence length="83" mass="9737">VKYPDLEKLFNIWVNQVIASDLSISKNLLYEKACYYAMVMNISVKDMKFSNGWLSGFKQRNNLKMHKIYEKANTALIELLLNM</sequence>
<evidence type="ECO:0000259" key="2">
    <source>
        <dbReference type="PROSITE" id="PS51253"/>
    </source>
</evidence>
<organism evidence="3 4">
    <name type="scientific">Cetraspora pellucida</name>
    <dbReference type="NCBI Taxonomy" id="1433469"/>
    <lineage>
        <taxon>Eukaryota</taxon>
        <taxon>Fungi</taxon>
        <taxon>Fungi incertae sedis</taxon>
        <taxon>Mucoromycota</taxon>
        <taxon>Glomeromycotina</taxon>
        <taxon>Glomeromycetes</taxon>
        <taxon>Diversisporales</taxon>
        <taxon>Gigasporaceae</taxon>
        <taxon>Cetraspora</taxon>
    </lineage>
</organism>
<dbReference type="OrthoDB" id="2447222at2759"/>
<evidence type="ECO:0000313" key="3">
    <source>
        <dbReference type="EMBL" id="CAG8661419.1"/>
    </source>
</evidence>
<reference evidence="3" key="1">
    <citation type="submission" date="2021-06" db="EMBL/GenBank/DDBJ databases">
        <authorList>
            <person name="Kallberg Y."/>
            <person name="Tangrot J."/>
            <person name="Rosling A."/>
        </authorList>
    </citation>
    <scope>NUCLEOTIDE SEQUENCE</scope>
    <source>
        <strain evidence="3">FL966</strain>
    </source>
</reference>
<feature type="domain" description="HTH CENPB-type" evidence="2">
    <location>
        <begin position="1"/>
        <end position="67"/>
    </location>
</feature>
<keyword evidence="4" id="KW-1185">Reference proteome</keyword>
<name>A0A9N9H630_9GLOM</name>
<dbReference type="Pfam" id="PF03221">
    <property type="entry name" value="HTH_Tnp_Tc5"/>
    <property type="match status" value="1"/>
</dbReference>
<dbReference type="SMART" id="SM00674">
    <property type="entry name" value="CENPB"/>
    <property type="match status" value="1"/>
</dbReference>
<dbReference type="AlphaFoldDB" id="A0A9N9H630"/>
<feature type="non-terminal residue" evidence="3">
    <location>
        <position position="1"/>
    </location>
</feature>
<gene>
    <name evidence="3" type="ORF">CPELLU_LOCUS9820</name>
</gene>
<evidence type="ECO:0000313" key="4">
    <source>
        <dbReference type="Proteomes" id="UP000789759"/>
    </source>
</evidence>
<dbReference type="Gene3D" id="1.10.10.60">
    <property type="entry name" value="Homeodomain-like"/>
    <property type="match status" value="1"/>
</dbReference>
<protein>
    <submittedName>
        <fullName evidence="3">17700_t:CDS:1</fullName>
    </submittedName>
</protein>
<accession>A0A9N9H630</accession>
<dbReference type="EMBL" id="CAJVQA010007759">
    <property type="protein sequence ID" value="CAG8661419.1"/>
    <property type="molecule type" value="Genomic_DNA"/>
</dbReference>
<keyword evidence="1" id="KW-0238">DNA-binding</keyword>
<comment type="caution">
    <text evidence="3">The sequence shown here is derived from an EMBL/GenBank/DDBJ whole genome shotgun (WGS) entry which is preliminary data.</text>
</comment>
<dbReference type="GO" id="GO:0003677">
    <property type="term" value="F:DNA binding"/>
    <property type="evidence" value="ECO:0007669"/>
    <property type="project" value="UniProtKB-KW"/>
</dbReference>